<sequence length="139" mass="14814">MSRQLATFVLDGARYGVDVLKVQEALRSQVRTPVPLAPGGVAGLVNLRGQVVLTIDLRVRLGLAPLADDAEPMMVVVQVDGEPISLLVDEIGDVIDVDTDQFESPPETLDPSLRDVILGAYKLDTGLLLALDVERATAA</sequence>
<dbReference type="Pfam" id="PF01584">
    <property type="entry name" value="CheW"/>
    <property type="match status" value="1"/>
</dbReference>
<dbReference type="AlphaFoldDB" id="A0A0A0BK45"/>
<accession>A0A0A0BK45</accession>
<dbReference type="Proteomes" id="UP000029839">
    <property type="component" value="Unassembled WGS sequence"/>
</dbReference>
<reference evidence="2 3" key="1">
    <citation type="submission" date="2013-08" db="EMBL/GenBank/DDBJ databases">
        <title>Genome sequencing of Cellulomonas carbonis T26.</title>
        <authorList>
            <person name="Chen F."/>
            <person name="Li Y."/>
            <person name="Wang G."/>
        </authorList>
    </citation>
    <scope>NUCLEOTIDE SEQUENCE [LARGE SCALE GENOMIC DNA]</scope>
    <source>
        <strain evidence="2 3">T26</strain>
    </source>
</reference>
<dbReference type="GO" id="GO:0007165">
    <property type="term" value="P:signal transduction"/>
    <property type="evidence" value="ECO:0007669"/>
    <property type="project" value="InterPro"/>
</dbReference>
<dbReference type="PROSITE" id="PS50851">
    <property type="entry name" value="CHEW"/>
    <property type="match status" value="1"/>
</dbReference>
<feature type="domain" description="CheW-like" evidence="1">
    <location>
        <begin position="2"/>
        <end position="139"/>
    </location>
</feature>
<dbReference type="GO" id="GO:0005829">
    <property type="term" value="C:cytosol"/>
    <property type="evidence" value="ECO:0007669"/>
    <property type="project" value="TreeGrafter"/>
</dbReference>
<organism evidence="2 3">
    <name type="scientific">Cellulomonas carbonis T26</name>
    <dbReference type="NCBI Taxonomy" id="947969"/>
    <lineage>
        <taxon>Bacteria</taxon>
        <taxon>Bacillati</taxon>
        <taxon>Actinomycetota</taxon>
        <taxon>Actinomycetes</taxon>
        <taxon>Micrococcales</taxon>
        <taxon>Cellulomonadaceae</taxon>
        <taxon>Cellulomonas</taxon>
    </lineage>
</organism>
<dbReference type="InterPro" id="IPR002545">
    <property type="entry name" value="CheW-lke_dom"/>
</dbReference>
<dbReference type="PANTHER" id="PTHR22617">
    <property type="entry name" value="CHEMOTAXIS SENSOR HISTIDINE KINASE-RELATED"/>
    <property type="match status" value="1"/>
</dbReference>
<dbReference type="SMART" id="SM00260">
    <property type="entry name" value="CheW"/>
    <property type="match status" value="1"/>
</dbReference>
<evidence type="ECO:0000313" key="2">
    <source>
        <dbReference type="EMBL" id="KGM08888.1"/>
    </source>
</evidence>
<dbReference type="InterPro" id="IPR039315">
    <property type="entry name" value="CheW"/>
</dbReference>
<dbReference type="Gene3D" id="2.30.30.40">
    <property type="entry name" value="SH3 Domains"/>
    <property type="match status" value="1"/>
</dbReference>
<evidence type="ECO:0000313" key="3">
    <source>
        <dbReference type="Proteomes" id="UP000029839"/>
    </source>
</evidence>
<reference evidence="2 3" key="2">
    <citation type="journal article" date="2015" name="Stand. Genomic Sci.">
        <title>Draft genome sequence of Cellulomonas carbonis T26(T) and comparative analysis of six Cellulomonas genomes.</title>
        <authorList>
            <person name="Zhuang W."/>
            <person name="Zhang S."/>
            <person name="Xia X."/>
            <person name="Wang G."/>
        </authorList>
    </citation>
    <scope>NUCLEOTIDE SEQUENCE [LARGE SCALE GENOMIC DNA]</scope>
    <source>
        <strain evidence="2 3">T26</strain>
    </source>
</reference>
<dbReference type="PANTHER" id="PTHR22617:SF23">
    <property type="entry name" value="CHEMOTAXIS PROTEIN CHEW"/>
    <property type="match status" value="1"/>
</dbReference>
<dbReference type="RefSeq" id="WP_043609802.1">
    <property type="nucleotide sequence ID" value="NZ_AXCY01000144.1"/>
</dbReference>
<gene>
    <name evidence="2" type="ORF">N868_05835</name>
</gene>
<protein>
    <submittedName>
        <fullName evidence="2">Chemotaxis protein CheW</fullName>
    </submittedName>
</protein>
<evidence type="ECO:0000259" key="1">
    <source>
        <dbReference type="PROSITE" id="PS50851"/>
    </source>
</evidence>
<dbReference type="OrthoDB" id="9790406at2"/>
<dbReference type="InterPro" id="IPR036061">
    <property type="entry name" value="CheW-like_dom_sf"/>
</dbReference>
<name>A0A0A0BK45_9CELL</name>
<proteinExistence type="predicted"/>
<dbReference type="SUPFAM" id="SSF50341">
    <property type="entry name" value="CheW-like"/>
    <property type="match status" value="1"/>
</dbReference>
<keyword evidence="3" id="KW-1185">Reference proteome</keyword>
<dbReference type="Gene3D" id="2.40.50.180">
    <property type="entry name" value="CheA-289, Domain 4"/>
    <property type="match status" value="1"/>
</dbReference>
<dbReference type="EMBL" id="AXCY01000144">
    <property type="protein sequence ID" value="KGM08888.1"/>
    <property type="molecule type" value="Genomic_DNA"/>
</dbReference>
<dbReference type="GO" id="GO:0006935">
    <property type="term" value="P:chemotaxis"/>
    <property type="evidence" value="ECO:0007669"/>
    <property type="project" value="InterPro"/>
</dbReference>
<comment type="caution">
    <text evidence="2">The sequence shown here is derived from an EMBL/GenBank/DDBJ whole genome shotgun (WGS) entry which is preliminary data.</text>
</comment>